<dbReference type="NCBIfam" id="TIGR01603">
    <property type="entry name" value="maj_tail_phi13"/>
    <property type="match status" value="1"/>
</dbReference>
<sequence>MTVKKKLVIKNIRKLYYAILKSETENTVTYDPIKYLPGLREITVTPEENSGEIYAEGMVWDSDTQLGKVSVTLDATDLSIEQYAELLGKELDKNGGVIDNAYDESPYIALMYEKEMTQGVMEYATLFKGKLSIPEDKVKTREGNVEYQTKSMQGTFMPLNNGNWRNIVRSDSPDFIEESFMENWGEGKTIKLPEKLVIIP</sequence>
<dbReference type="AlphaFoldDB" id="A0A1U7M6D4"/>
<name>A0A1U7M6D4_TISCR</name>
<protein>
    <submittedName>
        <fullName evidence="1">Phage major tail protein</fullName>
    </submittedName>
</protein>
<dbReference type="Proteomes" id="UP000186112">
    <property type="component" value="Unassembled WGS sequence"/>
</dbReference>
<keyword evidence="2" id="KW-1185">Reference proteome</keyword>
<dbReference type="InterPro" id="IPR006490">
    <property type="entry name" value="Maj_tail_phi13"/>
</dbReference>
<proteinExistence type="predicted"/>
<accession>A0A1U7M6D4</accession>
<reference evidence="1 2" key="1">
    <citation type="submission" date="2016-02" db="EMBL/GenBank/DDBJ databases">
        <title>Genome sequence of Tissierella creatinophila DSM 6911.</title>
        <authorList>
            <person name="Poehlein A."/>
            <person name="Daniel R."/>
        </authorList>
    </citation>
    <scope>NUCLEOTIDE SEQUENCE [LARGE SCALE GENOMIC DNA]</scope>
    <source>
        <strain evidence="1 2">DSM 6911</strain>
    </source>
</reference>
<dbReference type="RefSeq" id="WP_075726027.1">
    <property type="nucleotide sequence ID" value="NZ_LTDM01000015.1"/>
</dbReference>
<dbReference type="OrthoDB" id="3078218at2"/>
<gene>
    <name evidence="1" type="ORF">TICRE_11550</name>
</gene>
<dbReference type="InterPro" id="IPR006724">
    <property type="entry name" value="Phage_TTP"/>
</dbReference>
<dbReference type="Pfam" id="PF04630">
    <property type="entry name" value="Phage_TTP_1"/>
    <property type="match status" value="1"/>
</dbReference>
<evidence type="ECO:0000313" key="1">
    <source>
        <dbReference type="EMBL" id="OLS02882.1"/>
    </source>
</evidence>
<evidence type="ECO:0000313" key="2">
    <source>
        <dbReference type="Proteomes" id="UP000186112"/>
    </source>
</evidence>
<comment type="caution">
    <text evidence="1">The sequence shown here is derived from an EMBL/GenBank/DDBJ whole genome shotgun (WGS) entry which is preliminary data.</text>
</comment>
<organism evidence="1 2">
    <name type="scientific">Tissierella creatinophila DSM 6911</name>
    <dbReference type="NCBI Taxonomy" id="1123403"/>
    <lineage>
        <taxon>Bacteria</taxon>
        <taxon>Bacillati</taxon>
        <taxon>Bacillota</taxon>
        <taxon>Tissierellia</taxon>
        <taxon>Tissierellales</taxon>
        <taxon>Tissierellaceae</taxon>
        <taxon>Tissierella</taxon>
    </lineage>
</organism>
<dbReference type="EMBL" id="LTDM01000015">
    <property type="protein sequence ID" value="OLS02882.1"/>
    <property type="molecule type" value="Genomic_DNA"/>
</dbReference>